<dbReference type="Proteomes" id="UP000467840">
    <property type="component" value="Chromosome 9"/>
</dbReference>
<organism evidence="2 3">
    <name type="scientific">Hevea brasiliensis</name>
    <name type="common">Para rubber tree</name>
    <name type="synonym">Siphonia brasiliensis</name>
    <dbReference type="NCBI Taxonomy" id="3981"/>
    <lineage>
        <taxon>Eukaryota</taxon>
        <taxon>Viridiplantae</taxon>
        <taxon>Streptophyta</taxon>
        <taxon>Embryophyta</taxon>
        <taxon>Tracheophyta</taxon>
        <taxon>Spermatophyta</taxon>
        <taxon>Magnoliopsida</taxon>
        <taxon>eudicotyledons</taxon>
        <taxon>Gunneridae</taxon>
        <taxon>Pentapetalae</taxon>
        <taxon>rosids</taxon>
        <taxon>fabids</taxon>
        <taxon>Malpighiales</taxon>
        <taxon>Euphorbiaceae</taxon>
        <taxon>Crotonoideae</taxon>
        <taxon>Micrandreae</taxon>
        <taxon>Hevea</taxon>
    </lineage>
</organism>
<evidence type="ECO:0000313" key="2">
    <source>
        <dbReference type="EMBL" id="KAF2305480.1"/>
    </source>
</evidence>
<gene>
    <name evidence="2" type="ORF">GH714_005631</name>
</gene>
<feature type="region of interest" description="Disordered" evidence="1">
    <location>
        <begin position="1"/>
        <end position="27"/>
    </location>
</feature>
<dbReference type="AlphaFoldDB" id="A0A6A6LVJ4"/>
<reference evidence="2 3" key="1">
    <citation type="journal article" date="2020" name="Mol. Plant">
        <title>The Chromosome-Based Rubber Tree Genome Provides New Insights into Spurge Genome Evolution and Rubber Biosynthesis.</title>
        <authorList>
            <person name="Liu J."/>
            <person name="Shi C."/>
            <person name="Shi C.C."/>
            <person name="Li W."/>
            <person name="Zhang Q.J."/>
            <person name="Zhang Y."/>
            <person name="Li K."/>
            <person name="Lu H.F."/>
            <person name="Shi C."/>
            <person name="Zhu S.T."/>
            <person name="Xiao Z.Y."/>
            <person name="Nan H."/>
            <person name="Yue Y."/>
            <person name="Zhu X.G."/>
            <person name="Wu Y."/>
            <person name="Hong X.N."/>
            <person name="Fan G.Y."/>
            <person name="Tong Y."/>
            <person name="Zhang D."/>
            <person name="Mao C.L."/>
            <person name="Liu Y.L."/>
            <person name="Hao S.J."/>
            <person name="Liu W.Q."/>
            <person name="Lv M.Q."/>
            <person name="Zhang H.B."/>
            <person name="Liu Y."/>
            <person name="Hu-Tang G.R."/>
            <person name="Wang J.P."/>
            <person name="Wang J.H."/>
            <person name="Sun Y.H."/>
            <person name="Ni S.B."/>
            <person name="Chen W.B."/>
            <person name="Zhang X.C."/>
            <person name="Jiao Y.N."/>
            <person name="Eichler E.E."/>
            <person name="Li G.H."/>
            <person name="Liu X."/>
            <person name="Gao L.Z."/>
        </authorList>
    </citation>
    <scope>NUCLEOTIDE SEQUENCE [LARGE SCALE GENOMIC DNA]</scope>
    <source>
        <strain evidence="3">cv. GT1</strain>
        <tissue evidence="2">Leaf</tissue>
    </source>
</reference>
<protein>
    <submittedName>
        <fullName evidence="2">Uncharacterized protein</fullName>
    </submittedName>
</protein>
<comment type="caution">
    <text evidence="2">The sequence shown here is derived from an EMBL/GenBank/DDBJ whole genome shotgun (WGS) entry which is preliminary data.</text>
</comment>
<accession>A0A6A6LVJ4</accession>
<name>A0A6A6LVJ4_HEVBR</name>
<dbReference type="EMBL" id="JAAGAX010000008">
    <property type="protein sequence ID" value="KAF2305480.1"/>
    <property type="molecule type" value="Genomic_DNA"/>
</dbReference>
<sequence length="99" mass="10304">MQTEPSAAAERRLRGKEREGGVKKEREVTEEGVVVEGAKGGGGRNVVYVNGIVGRTGCGGWASGSGCGDGGEVGREPAIKLMVVSEAECLKSRVFDFGF</sequence>
<proteinExistence type="predicted"/>
<keyword evidence="3" id="KW-1185">Reference proteome</keyword>
<evidence type="ECO:0000256" key="1">
    <source>
        <dbReference type="SAM" id="MobiDB-lite"/>
    </source>
</evidence>
<evidence type="ECO:0000313" key="3">
    <source>
        <dbReference type="Proteomes" id="UP000467840"/>
    </source>
</evidence>
<feature type="compositionally biased region" description="Basic and acidic residues" evidence="1">
    <location>
        <begin position="9"/>
        <end position="27"/>
    </location>
</feature>